<evidence type="ECO:0000313" key="4">
    <source>
        <dbReference type="EMBL" id="PIL22112.1"/>
    </source>
</evidence>
<keyword evidence="5" id="KW-1185">Reference proteome</keyword>
<dbReference type="AlphaFoldDB" id="A0A2G8RKT4"/>
<dbReference type="InterPro" id="IPR037401">
    <property type="entry name" value="SnoaL-like"/>
</dbReference>
<dbReference type="Gene3D" id="3.10.450.50">
    <property type="match status" value="1"/>
</dbReference>
<dbReference type="EMBL" id="AWWI01000016">
    <property type="protein sequence ID" value="PIL22112.1"/>
    <property type="molecule type" value="Genomic_DNA"/>
</dbReference>
<name>A0A2G8RKT4_9RHOB</name>
<proteinExistence type="predicted"/>
<gene>
    <name evidence="4" type="ORF">P775_01190</name>
</gene>
<dbReference type="InterPro" id="IPR014347">
    <property type="entry name" value="Tautomerase/MIF_sf"/>
</dbReference>
<evidence type="ECO:0008006" key="6">
    <source>
        <dbReference type="Google" id="ProtNLM"/>
    </source>
</evidence>
<dbReference type="Proteomes" id="UP000231259">
    <property type="component" value="Unassembled WGS sequence"/>
</dbReference>
<dbReference type="SUPFAM" id="SSF54427">
    <property type="entry name" value="NTF2-like"/>
    <property type="match status" value="1"/>
</dbReference>
<reference evidence="4 5" key="1">
    <citation type="submission" date="2013-09" db="EMBL/GenBank/DDBJ databases">
        <title>Genome sequencing of Phaeobacter antarcticus sp. nov. SM1211.</title>
        <authorList>
            <person name="Zhang X.-Y."/>
            <person name="Liu C."/>
            <person name="Chen X.-L."/>
            <person name="Xie B.-B."/>
            <person name="Qin Q.-L."/>
            <person name="Rong J.-C."/>
            <person name="Zhang Y.-Z."/>
        </authorList>
    </citation>
    <scope>NUCLEOTIDE SEQUENCE [LARGE SCALE GENOMIC DNA]</scope>
    <source>
        <strain evidence="4 5">SM1211</strain>
    </source>
</reference>
<dbReference type="GO" id="GO:0016853">
    <property type="term" value="F:isomerase activity"/>
    <property type="evidence" value="ECO:0007669"/>
    <property type="project" value="UniProtKB-KW"/>
</dbReference>
<protein>
    <recommendedName>
        <fullName evidence="6">Tautomerase</fullName>
    </recommendedName>
</protein>
<organism evidence="4 5">
    <name type="scientific">Puniceibacterium antarcticum</name>
    <dbReference type="NCBI Taxonomy" id="1206336"/>
    <lineage>
        <taxon>Bacteria</taxon>
        <taxon>Pseudomonadati</taxon>
        <taxon>Pseudomonadota</taxon>
        <taxon>Alphaproteobacteria</taxon>
        <taxon>Rhodobacterales</taxon>
        <taxon>Paracoccaceae</taxon>
        <taxon>Puniceibacterium</taxon>
    </lineage>
</organism>
<dbReference type="InterPro" id="IPR032710">
    <property type="entry name" value="NTF2-like_dom_sf"/>
</dbReference>
<evidence type="ECO:0000313" key="5">
    <source>
        <dbReference type="Proteomes" id="UP000231259"/>
    </source>
</evidence>
<dbReference type="Pfam" id="PF12680">
    <property type="entry name" value="SnoaL_2"/>
    <property type="match status" value="1"/>
</dbReference>
<feature type="domain" description="4-oxalocrotonate tautomerase-like" evidence="2">
    <location>
        <begin position="15"/>
        <end position="66"/>
    </location>
</feature>
<dbReference type="Pfam" id="PF01361">
    <property type="entry name" value="Tautomerase"/>
    <property type="match status" value="1"/>
</dbReference>
<accession>A0A2G8RKT4</accession>
<dbReference type="InterPro" id="IPR004370">
    <property type="entry name" value="4-OT-like_dom"/>
</dbReference>
<comment type="caution">
    <text evidence="4">The sequence shown here is derived from an EMBL/GenBank/DDBJ whole genome shotgun (WGS) entry which is preliminary data.</text>
</comment>
<evidence type="ECO:0000259" key="2">
    <source>
        <dbReference type="Pfam" id="PF01361"/>
    </source>
</evidence>
<evidence type="ECO:0000259" key="3">
    <source>
        <dbReference type="Pfam" id="PF12680"/>
    </source>
</evidence>
<sequence length="199" mass="22264">MYYKKYNLPGSDAMPIVELHLLKGYEDADKTRLGEALTDAVRLVVPATPEAITVMIHERSPAQYMRGRIPRNPAPALPDPALIVRGYLDAMEARDLDAARTFLGRGFVMHFPGAPAMHDLQQLIDWSAPRYREVRKTYEAAEAFQGAAEAATVYMRGTLSGVWLDGTAFHAIRFIDRFEVAGGKIIKQEVWNDMAEVRA</sequence>
<dbReference type="SUPFAM" id="SSF55331">
    <property type="entry name" value="Tautomerase/MIF"/>
    <property type="match status" value="1"/>
</dbReference>
<dbReference type="Gene3D" id="3.30.429.10">
    <property type="entry name" value="Macrophage Migration Inhibitory Factor"/>
    <property type="match status" value="1"/>
</dbReference>
<keyword evidence="1" id="KW-0413">Isomerase</keyword>
<evidence type="ECO:0000256" key="1">
    <source>
        <dbReference type="ARBA" id="ARBA00023235"/>
    </source>
</evidence>
<feature type="domain" description="SnoaL-like" evidence="3">
    <location>
        <begin position="84"/>
        <end position="186"/>
    </location>
</feature>